<dbReference type="AlphaFoldDB" id="A0ABD2WXR7"/>
<reference evidence="2 3" key="1">
    <citation type="journal article" date="2024" name="bioRxiv">
        <title>A reference genome for Trichogramma kaykai: A tiny desert-dwelling parasitoid wasp with competing sex-ratio distorters.</title>
        <authorList>
            <person name="Culotta J."/>
            <person name="Lindsey A.R."/>
        </authorList>
    </citation>
    <scope>NUCLEOTIDE SEQUENCE [LARGE SCALE GENOMIC DNA]</scope>
    <source>
        <strain evidence="2 3">KSX58</strain>
    </source>
</reference>
<evidence type="ECO:0000313" key="3">
    <source>
        <dbReference type="Proteomes" id="UP001627154"/>
    </source>
</evidence>
<organism evidence="2 3">
    <name type="scientific">Trichogramma kaykai</name>
    <dbReference type="NCBI Taxonomy" id="54128"/>
    <lineage>
        <taxon>Eukaryota</taxon>
        <taxon>Metazoa</taxon>
        <taxon>Ecdysozoa</taxon>
        <taxon>Arthropoda</taxon>
        <taxon>Hexapoda</taxon>
        <taxon>Insecta</taxon>
        <taxon>Pterygota</taxon>
        <taxon>Neoptera</taxon>
        <taxon>Endopterygota</taxon>
        <taxon>Hymenoptera</taxon>
        <taxon>Apocrita</taxon>
        <taxon>Proctotrupomorpha</taxon>
        <taxon>Chalcidoidea</taxon>
        <taxon>Trichogrammatidae</taxon>
        <taxon>Trichogramma</taxon>
    </lineage>
</organism>
<evidence type="ECO:0000256" key="1">
    <source>
        <dbReference type="SAM" id="MobiDB-lite"/>
    </source>
</evidence>
<accession>A0ABD2WXR7</accession>
<evidence type="ECO:0000313" key="2">
    <source>
        <dbReference type="EMBL" id="KAL3397700.1"/>
    </source>
</evidence>
<dbReference type="Proteomes" id="UP001627154">
    <property type="component" value="Unassembled WGS sequence"/>
</dbReference>
<feature type="region of interest" description="Disordered" evidence="1">
    <location>
        <begin position="1"/>
        <end position="25"/>
    </location>
</feature>
<sequence length="768" mass="89630">MDAQSMELDPDKKNEDSDSDSDQNSLYKDNFKALDDYNTSGSFWLDDLYNISIARASKKPKNLKELMDSEEMFEKINVPVNKTRGEILLMALKYAIQNELSMSAITNLYKLINTVFSCPILPDSGYMIDKFFNSKDGLKYYVICYECSADLSDEPSNVDIITCPICKTKNDKNDQKKYCYFILLDPSEQIVDLLKNNEEYFDRVTKELQHEQNILRDIYDGIKYREFYSSLSLEERKNYVSMVFNTDGAAKFKCSKQSVWPLYLMINELPIQIRTKHLVVCGLIFGPNKPDMTIFLDKFVDLINNIRIPCTINNQERLLKIYILTCCVDAVARAPIQGIKQFNGHYGCSWCLHPGVTVGVKRFPVMRKQPELRQHDEMISLMLEADSENPKFGVRFPSPLMNLPQFDVVDGFIPDYLHMALEGVGKQFSSYHLAHLSDDKLEELDDIMLSIAVPLQIARRTRKITDREKWKAREWENFILYYSPVIFDSLLTEDLMEHWLLFVESLYIIISDKIDVRDLDKADEKLHKFVAKIENLYDVTACTYNVHQLLHICKSVLNWGPAWCNSTFCFESANHYVLKSIKCARGASEQVIRFIKMSHSLMLLEEKIMKTADDSVVQYCEDALMSRTRCSEEFQKCLFFNPITEDDTRIKSFNIPMPPEVRYFLKIVKNNCVYESYLIEKKRSNNSYAKLKNNSFVRIVAFIIHNENSMVLVNYVDCRRKFPDHYKYFFEILLIKEQIEIVPTENIERICVNINEKFIVPVPNLLQY</sequence>
<name>A0ABD2WXR7_9HYME</name>
<keyword evidence="3" id="KW-1185">Reference proteome</keyword>
<dbReference type="PANTHER" id="PTHR46579">
    <property type="entry name" value="F5/8 TYPE C DOMAIN-CONTAINING PROTEIN-RELATED"/>
    <property type="match status" value="1"/>
</dbReference>
<dbReference type="EMBL" id="JBJJXI010000061">
    <property type="protein sequence ID" value="KAL3397700.1"/>
    <property type="molecule type" value="Genomic_DNA"/>
</dbReference>
<gene>
    <name evidence="2" type="ORF">TKK_008461</name>
</gene>
<proteinExistence type="predicted"/>
<protein>
    <submittedName>
        <fullName evidence="2">Uncharacterized protein</fullName>
    </submittedName>
</protein>
<dbReference type="PANTHER" id="PTHR46579:SF1">
    <property type="entry name" value="F5_8 TYPE C DOMAIN-CONTAINING PROTEIN"/>
    <property type="match status" value="1"/>
</dbReference>
<comment type="caution">
    <text evidence="2">The sequence shown here is derived from an EMBL/GenBank/DDBJ whole genome shotgun (WGS) entry which is preliminary data.</text>
</comment>